<evidence type="ECO:0000256" key="1">
    <source>
        <dbReference type="SAM" id="MobiDB-lite"/>
    </source>
</evidence>
<feature type="compositionally biased region" description="Low complexity" evidence="1">
    <location>
        <begin position="1"/>
        <end position="18"/>
    </location>
</feature>
<dbReference type="Proteomes" id="UP000886523">
    <property type="component" value="Unassembled WGS sequence"/>
</dbReference>
<accession>A0A9P6B8T1</accession>
<comment type="caution">
    <text evidence="2">The sequence shown here is derived from an EMBL/GenBank/DDBJ whole genome shotgun (WGS) entry which is preliminary data.</text>
</comment>
<feature type="region of interest" description="Disordered" evidence="1">
    <location>
        <begin position="1"/>
        <end position="93"/>
    </location>
</feature>
<feature type="compositionally biased region" description="Basic residues" evidence="1">
    <location>
        <begin position="73"/>
        <end position="83"/>
    </location>
</feature>
<feature type="compositionally biased region" description="Polar residues" evidence="1">
    <location>
        <begin position="19"/>
        <end position="32"/>
    </location>
</feature>
<gene>
    <name evidence="2" type="ORF">BS47DRAFT_1387812</name>
</gene>
<dbReference type="AlphaFoldDB" id="A0A9P6B8T1"/>
<dbReference type="OrthoDB" id="3197646at2759"/>
<organism evidence="2 3">
    <name type="scientific">Hydnum rufescens UP504</name>
    <dbReference type="NCBI Taxonomy" id="1448309"/>
    <lineage>
        <taxon>Eukaryota</taxon>
        <taxon>Fungi</taxon>
        <taxon>Dikarya</taxon>
        <taxon>Basidiomycota</taxon>
        <taxon>Agaricomycotina</taxon>
        <taxon>Agaricomycetes</taxon>
        <taxon>Cantharellales</taxon>
        <taxon>Hydnaceae</taxon>
        <taxon>Hydnum</taxon>
    </lineage>
</organism>
<evidence type="ECO:0000313" key="2">
    <source>
        <dbReference type="EMBL" id="KAF9519868.1"/>
    </source>
</evidence>
<proteinExistence type="predicted"/>
<sequence length="228" mass="25295">MSPSKTTPTAAAVGTVTVSSPPMNPSTEQNSLPPAVTPSLPTTAPGALLEVKDRRAFEHDRQRAHKPLDRYLSKRLKPPRHRTGNSGRSAKAFPGYRASLRPWEGVVSTADIDVGDVKEPYYYLDEDENRVGDDEPVRPLHVSLSDLIRPPRKRNGISQGFEFIPRLRPVMVMEDGSEFVDDEEEEDDTLDWEVVRVSGAKREVSARQSMPKKSSYAAVLRASSISKT</sequence>
<keyword evidence="3" id="KW-1185">Reference proteome</keyword>
<feature type="compositionally biased region" description="Basic and acidic residues" evidence="1">
    <location>
        <begin position="50"/>
        <end position="72"/>
    </location>
</feature>
<evidence type="ECO:0000313" key="3">
    <source>
        <dbReference type="Proteomes" id="UP000886523"/>
    </source>
</evidence>
<name>A0A9P6B8T1_9AGAM</name>
<reference evidence="2" key="1">
    <citation type="journal article" date="2020" name="Nat. Commun.">
        <title>Large-scale genome sequencing of mycorrhizal fungi provides insights into the early evolution of symbiotic traits.</title>
        <authorList>
            <person name="Miyauchi S."/>
            <person name="Kiss E."/>
            <person name="Kuo A."/>
            <person name="Drula E."/>
            <person name="Kohler A."/>
            <person name="Sanchez-Garcia M."/>
            <person name="Morin E."/>
            <person name="Andreopoulos B."/>
            <person name="Barry K.W."/>
            <person name="Bonito G."/>
            <person name="Buee M."/>
            <person name="Carver A."/>
            <person name="Chen C."/>
            <person name="Cichocki N."/>
            <person name="Clum A."/>
            <person name="Culley D."/>
            <person name="Crous P.W."/>
            <person name="Fauchery L."/>
            <person name="Girlanda M."/>
            <person name="Hayes R.D."/>
            <person name="Keri Z."/>
            <person name="LaButti K."/>
            <person name="Lipzen A."/>
            <person name="Lombard V."/>
            <person name="Magnuson J."/>
            <person name="Maillard F."/>
            <person name="Murat C."/>
            <person name="Nolan M."/>
            <person name="Ohm R.A."/>
            <person name="Pangilinan J."/>
            <person name="Pereira M.F."/>
            <person name="Perotto S."/>
            <person name="Peter M."/>
            <person name="Pfister S."/>
            <person name="Riley R."/>
            <person name="Sitrit Y."/>
            <person name="Stielow J.B."/>
            <person name="Szollosi G."/>
            <person name="Zifcakova L."/>
            <person name="Stursova M."/>
            <person name="Spatafora J.W."/>
            <person name="Tedersoo L."/>
            <person name="Vaario L.M."/>
            <person name="Yamada A."/>
            <person name="Yan M."/>
            <person name="Wang P."/>
            <person name="Xu J."/>
            <person name="Bruns T."/>
            <person name="Baldrian P."/>
            <person name="Vilgalys R."/>
            <person name="Dunand C."/>
            <person name="Henrissat B."/>
            <person name="Grigoriev I.V."/>
            <person name="Hibbett D."/>
            <person name="Nagy L.G."/>
            <person name="Martin F.M."/>
        </authorList>
    </citation>
    <scope>NUCLEOTIDE SEQUENCE</scope>
    <source>
        <strain evidence="2">UP504</strain>
    </source>
</reference>
<dbReference type="EMBL" id="MU128915">
    <property type="protein sequence ID" value="KAF9519868.1"/>
    <property type="molecule type" value="Genomic_DNA"/>
</dbReference>
<protein>
    <submittedName>
        <fullName evidence="2">Uncharacterized protein</fullName>
    </submittedName>
</protein>